<evidence type="ECO:0000313" key="2">
    <source>
        <dbReference type="Proteomes" id="UP000547058"/>
    </source>
</evidence>
<evidence type="ECO:0000313" key="1">
    <source>
        <dbReference type="EMBL" id="MBA8680486.1"/>
    </source>
</evidence>
<reference evidence="1 2" key="1">
    <citation type="submission" date="2020-08" db="EMBL/GenBank/DDBJ databases">
        <title>Stenotrophomonas tumulicola JCM 30961.</title>
        <authorList>
            <person name="Deng Y."/>
        </authorList>
    </citation>
    <scope>NUCLEOTIDE SEQUENCE [LARGE SCALE GENOMIC DNA]</scope>
    <source>
        <strain evidence="1 2">JCM 30961</strain>
    </source>
</reference>
<dbReference type="Proteomes" id="UP000547058">
    <property type="component" value="Unassembled WGS sequence"/>
</dbReference>
<protein>
    <submittedName>
        <fullName evidence="1">Uncharacterized protein</fullName>
    </submittedName>
</protein>
<organism evidence="1 2">
    <name type="scientific">Stenotrophomonas tumulicola</name>
    <dbReference type="NCBI Taxonomy" id="1685415"/>
    <lineage>
        <taxon>Bacteria</taxon>
        <taxon>Pseudomonadati</taxon>
        <taxon>Pseudomonadota</taxon>
        <taxon>Gammaproteobacteria</taxon>
        <taxon>Lysobacterales</taxon>
        <taxon>Lysobacteraceae</taxon>
        <taxon>Stenotrophomonas</taxon>
    </lineage>
</organism>
<proteinExistence type="predicted"/>
<dbReference type="AlphaFoldDB" id="A0A7W3FJ44"/>
<comment type="caution">
    <text evidence="1">The sequence shown here is derived from an EMBL/GenBank/DDBJ whole genome shotgun (WGS) entry which is preliminary data.</text>
</comment>
<sequence>MALHNPAWIDHDGAGMPLLDATILDRTTDAIELLARTPSILGEVSLSDAEAAEMAKALQAQDDRNVSLIFRAAAARHTREMLDGVKDVVGSEYEAAMSLLRTYA</sequence>
<dbReference type="RefSeq" id="WP_182337674.1">
    <property type="nucleotide sequence ID" value="NZ_JACGXS010000001.1"/>
</dbReference>
<dbReference type="EMBL" id="JACGXS010000001">
    <property type="protein sequence ID" value="MBA8680486.1"/>
    <property type="molecule type" value="Genomic_DNA"/>
</dbReference>
<name>A0A7W3FJ44_9GAMM</name>
<gene>
    <name evidence="1" type="ORF">H4O11_01520</name>
</gene>
<keyword evidence="2" id="KW-1185">Reference proteome</keyword>
<accession>A0A7W3FJ44</accession>